<accession>A0A6A6XUU2</accession>
<proteinExistence type="predicted"/>
<dbReference type="Proteomes" id="UP000799757">
    <property type="component" value="Unassembled WGS sequence"/>
</dbReference>
<name>A0A6A6XUU2_9PLEO</name>
<evidence type="ECO:0000256" key="1">
    <source>
        <dbReference type="SAM" id="MobiDB-lite"/>
    </source>
</evidence>
<reference evidence="2" key="1">
    <citation type="journal article" date="2020" name="Stud. Mycol.">
        <title>101 Dothideomycetes genomes: a test case for predicting lifestyles and emergence of pathogens.</title>
        <authorList>
            <person name="Haridas S."/>
            <person name="Albert R."/>
            <person name="Binder M."/>
            <person name="Bloem J."/>
            <person name="Labutti K."/>
            <person name="Salamov A."/>
            <person name="Andreopoulos B."/>
            <person name="Baker S."/>
            <person name="Barry K."/>
            <person name="Bills G."/>
            <person name="Bluhm B."/>
            <person name="Cannon C."/>
            <person name="Castanera R."/>
            <person name="Culley D."/>
            <person name="Daum C."/>
            <person name="Ezra D."/>
            <person name="Gonzalez J."/>
            <person name="Henrissat B."/>
            <person name="Kuo A."/>
            <person name="Liang C."/>
            <person name="Lipzen A."/>
            <person name="Lutzoni F."/>
            <person name="Magnuson J."/>
            <person name="Mondo S."/>
            <person name="Nolan M."/>
            <person name="Ohm R."/>
            <person name="Pangilinan J."/>
            <person name="Park H.-J."/>
            <person name="Ramirez L."/>
            <person name="Alfaro M."/>
            <person name="Sun H."/>
            <person name="Tritt A."/>
            <person name="Yoshinaga Y."/>
            <person name="Zwiers L.-H."/>
            <person name="Turgeon B."/>
            <person name="Goodwin S."/>
            <person name="Spatafora J."/>
            <person name="Crous P."/>
            <person name="Grigoriev I."/>
        </authorList>
    </citation>
    <scope>NUCLEOTIDE SEQUENCE</scope>
    <source>
        <strain evidence="2">CBS 109.77</strain>
    </source>
</reference>
<evidence type="ECO:0000313" key="2">
    <source>
        <dbReference type="EMBL" id="KAF2800169.1"/>
    </source>
</evidence>
<gene>
    <name evidence="2" type="ORF">K505DRAFT_355963</name>
</gene>
<organism evidence="2 3">
    <name type="scientific">Melanomma pulvis-pyrius CBS 109.77</name>
    <dbReference type="NCBI Taxonomy" id="1314802"/>
    <lineage>
        <taxon>Eukaryota</taxon>
        <taxon>Fungi</taxon>
        <taxon>Dikarya</taxon>
        <taxon>Ascomycota</taxon>
        <taxon>Pezizomycotina</taxon>
        <taxon>Dothideomycetes</taxon>
        <taxon>Pleosporomycetidae</taxon>
        <taxon>Pleosporales</taxon>
        <taxon>Melanommataceae</taxon>
        <taxon>Melanomma</taxon>
    </lineage>
</organism>
<sequence>MNPSSFPSLEGRRSSTTTLSFDEALDKARAANRKLAQTHFGLLNSILRGNVDSMSPPANPSASAPLSSEIPEPDITTLPVREAEKEAKQEAKGKRQREDAKSALLENVMEYEERHKTSLPYLRQKARISQSFRIGANESNTHDEHLSWPGKLDVDAVTNEVGTSATGTSPSMSSTRLIQPTLHLVCSKPHPGPVAEELRPRRKRIGVTDLGKSKLSSLPLPRTAEIDQQPPTSKAEPRSMHRRRGAIDLGRPKSCSSILPHPPLSSPEHMAQIYQESHTPAQAAAVITNRAGHSHVSRVPRTKIKENKKLDERVTISTKTASVFPRRNHFTLRFPLSDASTTAQSPSSPSLDATDDQLSDVPLESSEPSDEEWDKISQDEREEIEWEIVAKNRV</sequence>
<feature type="region of interest" description="Disordered" evidence="1">
    <location>
        <begin position="209"/>
        <end position="259"/>
    </location>
</feature>
<keyword evidence="3" id="KW-1185">Reference proteome</keyword>
<dbReference type="AlphaFoldDB" id="A0A6A6XUU2"/>
<feature type="compositionally biased region" description="Low complexity" evidence="1">
    <location>
        <begin position="53"/>
        <end position="68"/>
    </location>
</feature>
<feature type="region of interest" description="Disordered" evidence="1">
    <location>
        <begin position="335"/>
        <end position="380"/>
    </location>
</feature>
<evidence type="ECO:0000313" key="3">
    <source>
        <dbReference type="Proteomes" id="UP000799757"/>
    </source>
</evidence>
<feature type="region of interest" description="Disordered" evidence="1">
    <location>
        <begin position="48"/>
        <end position="76"/>
    </location>
</feature>
<protein>
    <submittedName>
        <fullName evidence="2">Uncharacterized protein</fullName>
    </submittedName>
</protein>
<dbReference type="EMBL" id="MU001752">
    <property type="protein sequence ID" value="KAF2800169.1"/>
    <property type="molecule type" value="Genomic_DNA"/>
</dbReference>
<feature type="compositionally biased region" description="Low complexity" evidence="1">
    <location>
        <begin position="337"/>
        <end position="350"/>
    </location>
</feature>